<dbReference type="Proteomes" id="UP000501690">
    <property type="component" value="Linkage Group LG2"/>
</dbReference>
<dbReference type="Pfam" id="PF05678">
    <property type="entry name" value="VQ"/>
    <property type="match status" value="1"/>
</dbReference>
<dbReference type="InterPro" id="IPR008889">
    <property type="entry name" value="VQ"/>
</dbReference>
<feature type="region of interest" description="Disordered" evidence="1">
    <location>
        <begin position="68"/>
        <end position="138"/>
    </location>
</feature>
<dbReference type="PANTHER" id="PTHR33783:SF1">
    <property type="entry name" value="PROTEIN HAIKU1"/>
    <property type="match status" value="1"/>
</dbReference>
<feature type="compositionally biased region" description="Basic and acidic residues" evidence="1">
    <location>
        <begin position="1"/>
        <end position="10"/>
    </location>
</feature>
<feature type="compositionally biased region" description="Low complexity" evidence="1">
    <location>
        <begin position="71"/>
        <end position="90"/>
    </location>
</feature>
<feature type="compositionally biased region" description="Low complexity" evidence="1">
    <location>
        <begin position="27"/>
        <end position="51"/>
    </location>
</feature>
<feature type="compositionally biased region" description="Pro residues" evidence="1">
    <location>
        <begin position="97"/>
        <end position="109"/>
    </location>
</feature>
<dbReference type="PANTHER" id="PTHR33783">
    <property type="entry name" value="PROTEIN HAIKU1"/>
    <property type="match status" value="1"/>
</dbReference>
<organism evidence="3 4">
    <name type="scientific">Vigna unguiculata</name>
    <name type="common">Cowpea</name>
    <dbReference type="NCBI Taxonomy" id="3917"/>
    <lineage>
        <taxon>Eukaryota</taxon>
        <taxon>Viridiplantae</taxon>
        <taxon>Streptophyta</taxon>
        <taxon>Embryophyta</taxon>
        <taxon>Tracheophyta</taxon>
        <taxon>Spermatophyta</taxon>
        <taxon>Magnoliopsida</taxon>
        <taxon>eudicotyledons</taxon>
        <taxon>Gunneridae</taxon>
        <taxon>Pentapetalae</taxon>
        <taxon>rosids</taxon>
        <taxon>fabids</taxon>
        <taxon>Fabales</taxon>
        <taxon>Fabaceae</taxon>
        <taxon>Papilionoideae</taxon>
        <taxon>50 kb inversion clade</taxon>
        <taxon>NPAAA clade</taxon>
        <taxon>indigoferoid/millettioid clade</taxon>
        <taxon>Phaseoleae</taxon>
        <taxon>Vigna</taxon>
    </lineage>
</organism>
<protein>
    <recommendedName>
        <fullName evidence="2">VQ domain-containing protein</fullName>
    </recommendedName>
</protein>
<sequence length="302" mass="32847">MDNSKTRHNDSLGVNKTGKNIRKSPLHQPNYGSNNNNNVNGVRQQQQQPQPHVYNISKNEFRDIVQQLTGSPSQDPSSKPPQSNSPKPQSMRLQKIRPPPLPYVRPPLPASYSNNNLAPRPAQFRQPSPNPFPQSNTAESPISAYVRYLEHSITDPGSKGAQLQPLRPSSALLPNNPMLHSPRLNATVVVPVNGINPLPPPPHPHVSGVPSPQTNGPPILPSPTSQFPLPSPNGYMNFLSPQSAYPPLLSPGIQFPSPFTPNFPFSPFGQSGTFGPGQQPPLSPGMFPLSPSGFFPITSPRW</sequence>
<feature type="region of interest" description="Disordered" evidence="1">
    <location>
        <begin position="1"/>
        <end position="51"/>
    </location>
</feature>
<gene>
    <name evidence="3" type="ORF">DEO72_LG2g2255</name>
</gene>
<name>A0A4D6L0Z7_VIGUN</name>
<evidence type="ECO:0000313" key="4">
    <source>
        <dbReference type="Proteomes" id="UP000501690"/>
    </source>
</evidence>
<keyword evidence="4" id="KW-1185">Reference proteome</keyword>
<evidence type="ECO:0000313" key="3">
    <source>
        <dbReference type="EMBL" id="QCD81924.1"/>
    </source>
</evidence>
<dbReference type="InterPro" id="IPR039612">
    <property type="entry name" value="VQ_5/9/14"/>
</dbReference>
<dbReference type="AlphaFoldDB" id="A0A4D6L0Z7"/>
<evidence type="ECO:0000259" key="2">
    <source>
        <dbReference type="Pfam" id="PF05678"/>
    </source>
</evidence>
<accession>A0A4D6L0Z7</accession>
<evidence type="ECO:0000256" key="1">
    <source>
        <dbReference type="SAM" id="MobiDB-lite"/>
    </source>
</evidence>
<proteinExistence type="predicted"/>
<dbReference type="EMBL" id="CP039346">
    <property type="protein sequence ID" value="QCD81924.1"/>
    <property type="molecule type" value="Genomic_DNA"/>
</dbReference>
<reference evidence="3 4" key="1">
    <citation type="submission" date="2019-04" db="EMBL/GenBank/DDBJ databases">
        <title>An improved genome assembly and genetic linkage map for asparagus bean, Vigna unguiculata ssp. sesquipedialis.</title>
        <authorList>
            <person name="Xia Q."/>
            <person name="Zhang R."/>
            <person name="Dong Y."/>
        </authorList>
    </citation>
    <scope>NUCLEOTIDE SEQUENCE [LARGE SCALE GENOMIC DNA]</scope>
    <source>
        <tissue evidence="3">Leaf</tissue>
    </source>
</reference>
<feature type="domain" description="VQ" evidence="2">
    <location>
        <begin position="49"/>
        <end position="74"/>
    </location>
</feature>